<dbReference type="InterPro" id="IPR000157">
    <property type="entry name" value="TIR_dom"/>
</dbReference>
<feature type="domain" description="TIR" evidence="2">
    <location>
        <begin position="6"/>
        <end position="144"/>
    </location>
</feature>
<evidence type="ECO:0000313" key="4">
    <source>
        <dbReference type="Proteomes" id="UP000004491"/>
    </source>
</evidence>
<dbReference type="AlphaFoldDB" id="G2DI04"/>
<dbReference type="SUPFAM" id="SSF52200">
    <property type="entry name" value="Toll/Interleukin receptor TIR domain"/>
    <property type="match status" value="1"/>
</dbReference>
<dbReference type="Pfam" id="PF13676">
    <property type="entry name" value="TIR_2"/>
    <property type="match status" value="1"/>
</dbReference>
<dbReference type="PROSITE" id="PS50104">
    <property type="entry name" value="TIR"/>
    <property type="match status" value="1"/>
</dbReference>
<dbReference type="Gene3D" id="3.40.50.10140">
    <property type="entry name" value="Toll/interleukin-1 receptor homology (TIR) domain"/>
    <property type="match status" value="1"/>
</dbReference>
<keyword evidence="1" id="KW-0472">Membrane</keyword>
<dbReference type="InterPro" id="IPR035897">
    <property type="entry name" value="Toll_tir_struct_dom_sf"/>
</dbReference>
<keyword evidence="1" id="KW-1133">Transmembrane helix</keyword>
<name>G2DI04_9GAMM</name>
<proteinExistence type="predicted"/>
<dbReference type="RefSeq" id="WP_005966864.1">
    <property type="nucleotide sequence ID" value="NZ_AFOC01000181.1"/>
</dbReference>
<evidence type="ECO:0000259" key="2">
    <source>
        <dbReference type="PROSITE" id="PS50104"/>
    </source>
</evidence>
<accession>G2DI04</accession>
<reference evidence="3" key="1">
    <citation type="journal article" date="2011" name="ISME J.">
        <title>The endosymbionts of the deep-sea tubeworms Riftia pachyptila and Tevnia jerichonana share an identical physiology as revealed by proteogenomic analyses.</title>
        <authorList>
            <person name="Gardebrecht A."/>
            <person name="Markert S."/>
            <person name="Felbeck H."/>
            <person name="Thuermer A."/>
            <person name="Albrecht D."/>
            <person name="Wollherr A."/>
            <person name="Kabisch J."/>
            <person name="Lehmann R."/>
            <person name="Daniel R."/>
            <person name="Liesegang H."/>
            <person name="Hecker M."/>
            <person name="Sievert S.M."/>
            <person name="Schweder T."/>
        </authorList>
    </citation>
    <scope>NUCLEOTIDE SEQUENCE [LARGE SCALE GENOMIC DNA]</scope>
</reference>
<gene>
    <name evidence="3" type="ORF">Rifp1Sym_gx00010</name>
</gene>
<evidence type="ECO:0000256" key="1">
    <source>
        <dbReference type="SAM" id="Phobius"/>
    </source>
</evidence>
<organism evidence="3 4">
    <name type="scientific">endosymbiont of Riftia pachyptila</name>
    <name type="common">vent Ph05</name>
    <dbReference type="NCBI Taxonomy" id="1048808"/>
    <lineage>
        <taxon>Bacteria</taxon>
        <taxon>Pseudomonadati</taxon>
        <taxon>Pseudomonadota</taxon>
        <taxon>Gammaproteobacteria</taxon>
        <taxon>sulfur-oxidizing symbionts</taxon>
    </lineage>
</organism>
<dbReference type="GO" id="GO:0007165">
    <property type="term" value="P:signal transduction"/>
    <property type="evidence" value="ECO:0007669"/>
    <property type="project" value="InterPro"/>
</dbReference>
<comment type="caution">
    <text evidence="3">The sequence shown here is derived from an EMBL/GenBank/DDBJ whole genome shotgun (WGS) entry which is preliminary data.</text>
</comment>
<sequence>MDDKKNRIKVFVSYSHSDYEWAERLLAHLSIAESKGLVEYWSDQKIQAGAEWKQDIEEAIKQSKVFVILVSPDYMASPFSADFEFPLIKKASEDEALILPVIIKPTAKSALGSLSEYQAVNAQALSSLSPKEQEKLIIELANKINTAILEHKKKIESNSGQVLASAIGGAIIGNLIIPGIGGALLGGLLGGALGGANKGGKDDD</sequence>
<protein>
    <recommendedName>
        <fullName evidence="2">TIR domain-containing protein</fullName>
    </recommendedName>
</protein>
<keyword evidence="4" id="KW-1185">Reference proteome</keyword>
<evidence type="ECO:0000313" key="3">
    <source>
        <dbReference type="EMBL" id="EGV49751.1"/>
    </source>
</evidence>
<feature type="transmembrane region" description="Helical" evidence="1">
    <location>
        <begin position="162"/>
        <end position="185"/>
    </location>
</feature>
<dbReference type="Proteomes" id="UP000004491">
    <property type="component" value="Unassembled WGS sequence"/>
</dbReference>
<dbReference type="EMBL" id="AFOC01000181">
    <property type="protein sequence ID" value="EGV49751.1"/>
    <property type="molecule type" value="Genomic_DNA"/>
</dbReference>
<dbReference type="SMART" id="SM00255">
    <property type="entry name" value="TIR"/>
    <property type="match status" value="1"/>
</dbReference>
<keyword evidence="1" id="KW-0812">Transmembrane</keyword>